<accession>A0A679J5K9</accession>
<gene>
    <name evidence="1" type="ORF">MBUL_01205</name>
</gene>
<dbReference type="AlphaFoldDB" id="A0A679J5K9"/>
<reference evidence="1" key="1">
    <citation type="submission" date="2019-12" db="EMBL/GenBank/DDBJ databases">
        <authorList>
            <person name="Cremers G."/>
        </authorList>
    </citation>
    <scope>NUCLEOTIDE SEQUENCE</scope>
    <source>
        <strain evidence="1">Mbul1</strain>
    </source>
</reference>
<evidence type="ECO:0008006" key="2">
    <source>
        <dbReference type="Google" id="ProtNLM"/>
    </source>
</evidence>
<dbReference type="InterPro" id="IPR021146">
    <property type="entry name" value="Phage_gp6-like_head-tail"/>
</dbReference>
<protein>
    <recommendedName>
        <fullName evidence="2">Phage gp6-like head-tail connector protein</fullName>
    </recommendedName>
</protein>
<evidence type="ECO:0000313" key="1">
    <source>
        <dbReference type="EMBL" id="CAA2101496.1"/>
    </source>
</evidence>
<dbReference type="EMBL" id="LR743504">
    <property type="protein sequence ID" value="CAA2101496.1"/>
    <property type="molecule type" value="Genomic_DNA"/>
</dbReference>
<dbReference type="Gene3D" id="1.10.3230.30">
    <property type="entry name" value="Phage gp6-like head-tail connector protein"/>
    <property type="match status" value="1"/>
</dbReference>
<name>A0A679J5K9_9HYPH</name>
<dbReference type="Pfam" id="PF05135">
    <property type="entry name" value="Phage_connect_1"/>
    <property type="match status" value="1"/>
</dbReference>
<organism evidence="1">
    <name type="scientific">Methylobacterium bullatum</name>
    <dbReference type="NCBI Taxonomy" id="570505"/>
    <lineage>
        <taxon>Bacteria</taxon>
        <taxon>Pseudomonadati</taxon>
        <taxon>Pseudomonadota</taxon>
        <taxon>Alphaproteobacteria</taxon>
        <taxon>Hyphomicrobiales</taxon>
        <taxon>Methylobacteriaceae</taxon>
        <taxon>Methylobacterium</taxon>
    </lineage>
</organism>
<dbReference type="InterPro" id="IPR011738">
    <property type="entry name" value="Phage_CHP"/>
</dbReference>
<dbReference type="NCBIfam" id="TIGR02215">
    <property type="entry name" value="phage_chp_gp8"/>
    <property type="match status" value="1"/>
</dbReference>
<sequence length="186" mass="19500">MIPIRVDAAIVEPVTLADMRAHLRLDPDNTAEDGLVESLIASARAMVELATRRILAPGRYRVMLTAWPRDGFVPLPLSPLVALASAGSVDATGTVTDFAPGLVRLAPDTVEAPGLIVSPALPSLARAAALIEVDAGYGGAGPPIPPALIQAIRLVAAHGFEHRGDLPVTLAPMVEALIVPHRRMRL</sequence>
<dbReference type="CDD" id="cd08054">
    <property type="entry name" value="gp6"/>
    <property type="match status" value="1"/>
</dbReference>
<proteinExistence type="predicted"/>